<comment type="catalytic activity">
    <reaction evidence="4">
        <text>(5R)-5-O-[alpha-D-glucosyl-(1-&gt;2)-beta-D-galactosyl]-5-hydroxy-L-lysyl-[collagen] + H2O = (5R)-5-O-(beta-D-galactosyl)-5-hydroxy-L-lysyl-[collagen] + D-glucose</text>
        <dbReference type="Rhea" id="RHEA:11068"/>
        <dbReference type="Rhea" id="RHEA-COMP:12753"/>
        <dbReference type="Rhea" id="RHEA-COMP:12754"/>
        <dbReference type="ChEBI" id="CHEBI:4167"/>
        <dbReference type="ChEBI" id="CHEBI:15377"/>
        <dbReference type="ChEBI" id="CHEBI:133443"/>
        <dbReference type="ChEBI" id="CHEBI:133452"/>
        <dbReference type="EC" id="3.2.1.107"/>
    </reaction>
</comment>
<dbReference type="AlphaFoldDB" id="A0A9D3Q3R1"/>
<comment type="function">
    <text evidence="5">Catalyzes the hydrolysis of glucose from the disaccharide unit linked to hydroxylysine residues of collagen and collagen-like proteins.</text>
</comment>
<dbReference type="OrthoDB" id="200349at2759"/>
<protein>
    <recommendedName>
        <fullName evidence="7">Protein-glucosylgalactosylhydroxylysine glucosidase</fullName>
        <ecNumber evidence="6">3.2.1.107</ecNumber>
    </recommendedName>
    <alternativeName>
        <fullName evidence="8">Acid trehalase-like protein 1</fullName>
    </alternativeName>
</protein>
<dbReference type="InterPro" id="IPR012341">
    <property type="entry name" value="6hp_glycosidase-like_sf"/>
</dbReference>
<dbReference type="Gene3D" id="1.50.10.10">
    <property type="match status" value="1"/>
</dbReference>
<organism evidence="10 11">
    <name type="scientific">Megalops atlanticus</name>
    <name type="common">Tarpon</name>
    <name type="synonym">Clupea gigantea</name>
    <dbReference type="NCBI Taxonomy" id="7932"/>
    <lineage>
        <taxon>Eukaryota</taxon>
        <taxon>Metazoa</taxon>
        <taxon>Chordata</taxon>
        <taxon>Craniata</taxon>
        <taxon>Vertebrata</taxon>
        <taxon>Euteleostomi</taxon>
        <taxon>Actinopterygii</taxon>
        <taxon>Neopterygii</taxon>
        <taxon>Teleostei</taxon>
        <taxon>Elopiformes</taxon>
        <taxon>Megalopidae</taxon>
        <taxon>Megalops</taxon>
    </lineage>
</organism>
<evidence type="ECO:0000259" key="9">
    <source>
        <dbReference type="Pfam" id="PF03632"/>
    </source>
</evidence>
<sequence length="782" mass="87477">MDKPDEVISFFPGSAAPIQAHSQTQPCGFSVPSSACVRESREHLPLKADPGILSKHHSSLTVYTIPPVLSKNKQCSYFLRFTCRHHIFRMSFVTSDPYIFTSDTMPSDQRFYPPLTNGMLGWRVFSDMMHMGGVYNGEGGDCHRANLPCPLAVKIQLEESGAHTYSLDTHTGVFTHSVCTASVCATQTFYAHRHYSNMLVMEVMLVRQVTTEEPITVELHSSFTPYSDDIVFHSGPDYRGGRHIHGQTVTPEVPGHPCPSVHLIWTPVVSSLTLLPNQSESRWGFFLVVADSAEKAHTFFDTGLELIANGDLRPSHCRAWVELWKGGRVEVSGPDTLCRAVIGCLFYLLSAFPPLHSVSSLFGGVSPGGLSNGKQGQDYWGHVFWDQDTWVYPSIALFYPQLARAVLEYRVRTIEGAKTNAQQQGYKGLKFPWESAVTGNEVCPEDIYGRQEIHINGDVTMAFQHYLYLTQDLTMFQEGRGSEVVWGVADYWISRATWSAEEQCYHIKGVIPPDEYYFNIDNSVYTNAVARLSLQFAVEVADRLKHPVPAEWQEVADKIKIPFDPELNYHPEFDGYKRGDHVKQADAVLLGYPLGLTMTPEVRRNDLELYEDVTDPKGPAMTWGMFAVGWVELGNAEKAQELLNRCFSNIQSPFQVWSEGSDGSGAVNFLTGMGGFLQAVLFGYTGFRVQKDCLAFAPLLPSDITELHLQGLCYLGNKMDWLLRGQEVCVTLWEEAEEHCPLQVILNHSGTSFPLKPGQSVTFPQEPGQLQKLNSTPSCWPL</sequence>
<evidence type="ECO:0000256" key="8">
    <source>
        <dbReference type="ARBA" id="ARBA00079982"/>
    </source>
</evidence>
<keyword evidence="2" id="KW-0378">Hydrolase</keyword>
<dbReference type="SUPFAM" id="SSF48208">
    <property type="entry name" value="Six-hairpin glycosidases"/>
    <property type="match status" value="1"/>
</dbReference>
<dbReference type="GO" id="GO:0047402">
    <property type="term" value="F:protein-glucosylgalactosylhydroxylysine glucosidase activity"/>
    <property type="evidence" value="ECO:0007669"/>
    <property type="project" value="UniProtKB-EC"/>
</dbReference>
<dbReference type="FunFam" id="2.60.420.10:FF:000003">
    <property type="entry name" value="Protein-glucosylgalactosylhydroxylysine glucosidase"/>
    <property type="match status" value="1"/>
</dbReference>
<dbReference type="PANTHER" id="PTHR11051:SF8">
    <property type="entry name" value="PROTEIN-GLUCOSYLGALACTOSYLHYDROXYLYSINE GLUCOSIDASE"/>
    <property type="match status" value="1"/>
</dbReference>
<dbReference type="GO" id="GO:0005829">
    <property type="term" value="C:cytosol"/>
    <property type="evidence" value="ECO:0007669"/>
    <property type="project" value="TreeGrafter"/>
</dbReference>
<name>A0A9D3Q3R1_MEGAT</name>
<dbReference type="Proteomes" id="UP001046870">
    <property type="component" value="Chromosome 7"/>
</dbReference>
<evidence type="ECO:0000256" key="6">
    <source>
        <dbReference type="ARBA" id="ARBA00066430"/>
    </source>
</evidence>
<comment type="similarity">
    <text evidence="1">Belongs to the glycosyl hydrolase 65 family.</text>
</comment>
<evidence type="ECO:0000313" key="11">
    <source>
        <dbReference type="Proteomes" id="UP001046870"/>
    </source>
</evidence>
<evidence type="ECO:0000256" key="1">
    <source>
        <dbReference type="ARBA" id="ARBA00006768"/>
    </source>
</evidence>
<dbReference type="EC" id="3.2.1.107" evidence="6"/>
<gene>
    <name evidence="10" type="ORF">MATL_G00101520</name>
</gene>
<comment type="caution">
    <text evidence="10">The sequence shown here is derived from an EMBL/GenBank/DDBJ whole genome shotgun (WGS) entry which is preliminary data.</text>
</comment>
<proteinExistence type="inferred from homology"/>
<evidence type="ECO:0000256" key="5">
    <source>
        <dbReference type="ARBA" id="ARBA00053339"/>
    </source>
</evidence>
<reference evidence="10" key="1">
    <citation type="submission" date="2021-01" db="EMBL/GenBank/DDBJ databases">
        <authorList>
            <person name="Zahm M."/>
            <person name="Roques C."/>
            <person name="Cabau C."/>
            <person name="Klopp C."/>
            <person name="Donnadieu C."/>
            <person name="Jouanno E."/>
            <person name="Lampietro C."/>
            <person name="Louis A."/>
            <person name="Herpin A."/>
            <person name="Echchiki A."/>
            <person name="Berthelot C."/>
            <person name="Parey E."/>
            <person name="Roest-Crollius H."/>
            <person name="Braasch I."/>
            <person name="Postlethwait J."/>
            <person name="Bobe J."/>
            <person name="Montfort J."/>
            <person name="Bouchez O."/>
            <person name="Begum T."/>
            <person name="Mejri S."/>
            <person name="Adams A."/>
            <person name="Chen W.-J."/>
            <person name="Guiguen Y."/>
        </authorList>
    </citation>
    <scope>NUCLEOTIDE SEQUENCE</scope>
    <source>
        <strain evidence="10">YG-15Mar2019-1</strain>
        <tissue evidence="10">Brain</tissue>
    </source>
</reference>
<evidence type="ECO:0000256" key="7">
    <source>
        <dbReference type="ARBA" id="ARBA00071505"/>
    </source>
</evidence>
<dbReference type="Pfam" id="PF03632">
    <property type="entry name" value="Glyco_hydro_65m"/>
    <property type="match status" value="1"/>
</dbReference>
<accession>A0A9D3Q3R1</accession>
<dbReference type="PANTHER" id="PTHR11051">
    <property type="entry name" value="GLYCOSYL HYDROLASE-RELATED"/>
    <property type="match status" value="1"/>
</dbReference>
<evidence type="ECO:0000256" key="2">
    <source>
        <dbReference type="ARBA" id="ARBA00022801"/>
    </source>
</evidence>
<evidence type="ECO:0000313" key="10">
    <source>
        <dbReference type="EMBL" id="KAG7473970.1"/>
    </source>
</evidence>
<feature type="domain" description="Glycoside hydrolase family 65 central catalytic" evidence="9">
    <location>
        <begin position="372"/>
        <end position="578"/>
    </location>
</feature>
<keyword evidence="11" id="KW-1185">Reference proteome</keyword>
<dbReference type="Gene3D" id="2.60.420.10">
    <property type="entry name" value="Maltose phosphorylase, domain 3"/>
    <property type="match status" value="1"/>
</dbReference>
<evidence type="ECO:0000256" key="4">
    <source>
        <dbReference type="ARBA" id="ARBA00051415"/>
    </source>
</evidence>
<dbReference type="FunFam" id="1.50.10.10:FF:000023">
    <property type="entry name" value="Protein-glucosylgalactosylhydroxylysine glucosidase"/>
    <property type="match status" value="1"/>
</dbReference>
<dbReference type="GO" id="GO:0005975">
    <property type="term" value="P:carbohydrate metabolic process"/>
    <property type="evidence" value="ECO:0007669"/>
    <property type="project" value="InterPro"/>
</dbReference>
<dbReference type="InterPro" id="IPR005195">
    <property type="entry name" value="Glyco_hydro_65_M"/>
</dbReference>
<keyword evidence="3" id="KW-0326">Glycosidase</keyword>
<dbReference type="InterPro" id="IPR008928">
    <property type="entry name" value="6-hairpin_glycosidase_sf"/>
</dbReference>
<dbReference type="EMBL" id="JAFDVH010000007">
    <property type="protein sequence ID" value="KAG7473970.1"/>
    <property type="molecule type" value="Genomic_DNA"/>
</dbReference>
<evidence type="ECO:0000256" key="3">
    <source>
        <dbReference type="ARBA" id="ARBA00023295"/>
    </source>
</evidence>